<name>A0A1E1LB69_9HELO</name>
<accession>A0A1E1LB69</accession>
<dbReference type="AlphaFoldDB" id="A0A1E1LB69"/>
<evidence type="ECO:0000313" key="2">
    <source>
        <dbReference type="EMBL" id="CZT07793.1"/>
    </source>
</evidence>
<reference evidence="3" key="1">
    <citation type="submission" date="2016-03" db="EMBL/GenBank/DDBJ databases">
        <authorList>
            <person name="Guldener U."/>
        </authorList>
    </citation>
    <scope>NUCLEOTIDE SEQUENCE [LARGE SCALE GENOMIC DNA]</scope>
    <source>
        <strain evidence="3">04CH-RAC-A.6.1</strain>
    </source>
</reference>
<gene>
    <name evidence="2" type="ORF">RAG0_13108</name>
</gene>
<dbReference type="OrthoDB" id="10459543at2759"/>
<evidence type="ECO:0000256" key="1">
    <source>
        <dbReference type="SAM" id="MobiDB-lite"/>
    </source>
</evidence>
<sequence length="167" mass="18894">MSVKSLDSETSPRSSDFSDSPDSRNTSSTPPSSENSFSIPEYLSTSQLATAKVSLIDSAVVQLRRSARFRCFFKCQLRGLRLPAREDDERLSLHECPRDKGHDHDGGLGKMLRRRASFDVMPKSPCQSVWGYVRPTRFKKRLPGERLTAEERGKFMTCGYLQCFHLG</sequence>
<evidence type="ECO:0000313" key="3">
    <source>
        <dbReference type="Proteomes" id="UP000178912"/>
    </source>
</evidence>
<keyword evidence="3" id="KW-1185">Reference proteome</keyword>
<dbReference type="EMBL" id="FJUX01000099">
    <property type="protein sequence ID" value="CZT07793.1"/>
    <property type="molecule type" value="Genomic_DNA"/>
</dbReference>
<feature type="region of interest" description="Disordered" evidence="1">
    <location>
        <begin position="1"/>
        <end position="38"/>
    </location>
</feature>
<dbReference type="Proteomes" id="UP000178912">
    <property type="component" value="Unassembled WGS sequence"/>
</dbReference>
<organism evidence="2 3">
    <name type="scientific">Rhynchosporium agropyri</name>
    <dbReference type="NCBI Taxonomy" id="914238"/>
    <lineage>
        <taxon>Eukaryota</taxon>
        <taxon>Fungi</taxon>
        <taxon>Dikarya</taxon>
        <taxon>Ascomycota</taxon>
        <taxon>Pezizomycotina</taxon>
        <taxon>Leotiomycetes</taxon>
        <taxon>Helotiales</taxon>
        <taxon>Ploettnerulaceae</taxon>
        <taxon>Rhynchosporium</taxon>
    </lineage>
</organism>
<protein>
    <submittedName>
        <fullName evidence="2">Uncharacterized protein</fullName>
    </submittedName>
</protein>
<feature type="compositionally biased region" description="Low complexity" evidence="1">
    <location>
        <begin position="8"/>
        <end position="38"/>
    </location>
</feature>
<proteinExistence type="predicted"/>